<evidence type="ECO:0000256" key="7">
    <source>
        <dbReference type="ARBA" id="ARBA00023125"/>
    </source>
</evidence>
<comment type="caution">
    <text evidence="10">The sequence shown here is derived from an EMBL/GenBank/DDBJ whole genome shotgun (WGS) entry which is preliminary data.</text>
</comment>
<dbReference type="GO" id="GO:0043571">
    <property type="term" value="P:maintenance of CRISPR repeat elements"/>
    <property type="evidence" value="ECO:0007669"/>
    <property type="project" value="UniProtKB-UniRule"/>
</dbReference>
<dbReference type="HAMAP" id="MF_01470">
    <property type="entry name" value="Cas1"/>
    <property type="match status" value="1"/>
</dbReference>
<keyword evidence="1 9" id="KW-0540">Nuclease</keyword>
<comment type="function">
    <text evidence="9">CRISPR (clustered regularly interspaced short palindromic repeat), is an adaptive immune system that provides protection against mobile genetic elements (viruses, transposable elements and conjugative plasmids). CRISPR clusters contain spacers, sequences complementary to antecedent mobile elements, and target invading nucleic acids. CRISPR clusters are transcribed and processed into CRISPR RNA (crRNA). Acts as a dsDNA endonuclease. Involved in the integration of spacer DNA into the CRISPR cassette.</text>
</comment>
<keyword evidence="11" id="KW-1185">Reference proteome</keyword>
<comment type="subunit">
    <text evidence="9">Homodimer, forms a heterotetramer with a Cas2 homodimer.</text>
</comment>
<name>A0A165Y1D8_9BACI</name>
<comment type="cofactor">
    <cofactor evidence="9">
        <name>Mg(2+)</name>
        <dbReference type="ChEBI" id="CHEBI:18420"/>
    </cofactor>
    <cofactor evidence="9">
        <name>Mn(2+)</name>
        <dbReference type="ChEBI" id="CHEBI:29035"/>
    </cofactor>
</comment>
<dbReference type="PANTHER" id="PTHR43219">
    <property type="entry name" value="CRISPR-ASSOCIATED ENDONUCLEASE CAS1"/>
    <property type="match status" value="1"/>
</dbReference>
<dbReference type="STRING" id="33936.AZI98_07845"/>
<dbReference type="Gene3D" id="3.100.10.20">
    <property type="entry name" value="CRISPR-associated endonuclease Cas1, N-terminal domain"/>
    <property type="match status" value="1"/>
</dbReference>
<comment type="similarity">
    <text evidence="9">Belongs to the CRISPR-associated endonuclease Cas1 family.</text>
</comment>
<evidence type="ECO:0000256" key="3">
    <source>
        <dbReference type="ARBA" id="ARBA00022759"/>
    </source>
</evidence>
<dbReference type="GO" id="GO:0016787">
    <property type="term" value="F:hydrolase activity"/>
    <property type="evidence" value="ECO:0007669"/>
    <property type="project" value="UniProtKB-KW"/>
</dbReference>
<dbReference type="Proteomes" id="UP000076476">
    <property type="component" value="Unassembled WGS sequence"/>
</dbReference>
<feature type="binding site" evidence="9">
    <location>
        <position position="248"/>
    </location>
    <ligand>
        <name>Mn(2+)</name>
        <dbReference type="ChEBI" id="CHEBI:29035"/>
    </ligand>
</feature>
<dbReference type="EC" id="3.1.-.-" evidence="9"/>
<evidence type="ECO:0000313" key="10">
    <source>
        <dbReference type="EMBL" id="KZN96624.1"/>
    </source>
</evidence>
<dbReference type="Pfam" id="PF01867">
    <property type="entry name" value="Cas_Cas1"/>
    <property type="match status" value="1"/>
</dbReference>
<dbReference type="AlphaFoldDB" id="A0A165Y1D8"/>
<keyword evidence="6 9" id="KW-0051">Antiviral defense</keyword>
<keyword evidence="5 9" id="KW-0460">Magnesium</keyword>
<evidence type="ECO:0000256" key="5">
    <source>
        <dbReference type="ARBA" id="ARBA00022842"/>
    </source>
</evidence>
<dbReference type="InterPro" id="IPR042211">
    <property type="entry name" value="CRISPR-assoc_Cas1_N"/>
</dbReference>
<dbReference type="RefSeq" id="WP_063387728.1">
    <property type="nucleotide sequence ID" value="NZ_LWBR01000018.1"/>
</dbReference>
<evidence type="ECO:0000256" key="4">
    <source>
        <dbReference type="ARBA" id="ARBA00022801"/>
    </source>
</evidence>
<dbReference type="OrthoDB" id="9803119at2"/>
<dbReference type="InterPro" id="IPR019858">
    <property type="entry name" value="CRISPR-assoc_Cas1_HMARI/TNEAP"/>
</dbReference>
<dbReference type="Gene3D" id="1.20.120.920">
    <property type="entry name" value="CRISPR-associated endonuclease Cas1, C-terminal domain"/>
    <property type="match status" value="1"/>
</dbReference>
<reference evidence="10 11" key="1">
    <citation type="submission" date="2016-04" db="EMBL/GenBank/DDBJ databases">
        <title>Draft genome sequence of Aeribacillus pallidus 8m3 from petroleum reservoir.</title>
        <authorList>
            <person name="Poltaraus A.B."/>
            <person name="Nazina T.N."/>
            <person name="Tourova T.P."/>
            <person name="Malakho S.M."/>
            <person name="Korshunova A.V."/>
            <person name="Sokolova D.S."/>
        </authorList>
    </citation>
    <scope>NUCLEOTIDE SEQUENCE [LARGE SCALE GENOMIC DNA]</scope>
    <source>
        <strain evidence="10 11">8m3</strain>
    </source>
</reference>
<keyword evidence="4 9" id="KW-0378">Hydrolase</keyword>
<dbReference type="CDD" id="cd09722">
    <property type="entry name" value="Cas1_I-B"/>
    <property type="match status" value="1"/>
</dbReference>
<evidence type="ECO:0000313" key="11">
    <source>
        <dbReference type="Proteomes" id="UP000076476"/>
    </source>
</evidence>
<keyword evidence="2 9" id="KW-0479">Metal-binding</keyword>
<dbReference type="GO" id="GO:0046872">
    <property type="term" value="F:metal ion binding"/>
    <property type="evidence" value="ECO:0007669"/>
    <property type="project" value="UniProtKB-UniRule"/>
</dbReference>
<keyword evidence="3 9" id="KW-0255">Endonuclease</keyword>
<dbReference type="GO" id="GO:0004520">
    <property type="term" value="F:DNA endonuclease activity"/>
    <property type="evidence" value="ECO:0007669"/>
    <property type="project" value="InterPro"/>
</dbReference>
<proteinExistence type="inferred from homology"/>
<sequence>MCLLFFLFCSRGVSELQDFYVFSNGQLKRQDNTIYFIDGEGKKKSLPVDKVENLHLFGETQFNSSFLNLLNQYDINLHIYNYYGFYAGSYVPREKKVSGFVLVKQAEHYLKEEKRLEIARSFIESASFHILRNLKSHKEKTTDTIRMITEERKKLENANSVQEIMGIEGRIRNCYYQSFSQFLRPEFSMEKREKRPPTSPINALLSFGNSLMYTTVLTEIYKTQLNPTISYLHEPSVKRFSLSLDIAEIFKPLIVEPLIFSLINNRRITPKQFSYEHGFCLLNEEGRKRFIESWEKKMQTSIKHRKLKRQVTYRYLIRLECYKLIKHLIGDEKYKPLKAWW</sequence>
<dbReference type="PANTHER" id="PTHR43219:SF1">
    <property type="entry name" value="CRISPR-ASSOCIATED ENDONUCLEASE CAS1"/>
    <property type="match status" value="1"/>
</dbReference>
<organism evidence="10 11">
    <name type="scientific">Aeribacillus pallidus</name>
    <dbReference type="NCBI Taxonomy" id="33936"/>
    <lineage>
        <taxon>Bacteria</taxon>
        <taxon>Bacillati</taxon>
        <taxon>Bacillota</taxon>
        <taxon>Bacilli</taxon>
        <taxon>Bacillales</taxon>
        <taxon>Bacillaceae</taxon>
        <taxon>Aeribacillus</taxon>
    </lineage>
</organism>
<dbReference type="InterPro" id="IPR042206">
    <property type="entry name" value="CRISPR-assoc_Cas1_C"/>
</dbReference>
<dbReference type="EMBL" id="LWBR01000018">
    <property type="protein sequence ID" value="KZN96624.1"/>
    <property type="molecule type" value="Genomic_DNA"/>
</dbReference>
<dbReference type="InterPro" id="IPR002729">
    <property type="entry name" value="CRISPR-assoc_Cas1"/>
</dbReference>
<keyword evidence="8 9" id="KW-0464">Manganese</keyword>
<evidence type="ECO:0000256" key="2">
    <source>
        <dbReference type="ARBA" id="ARBA00022723"/>
    </source>
</evidence>
<evidence type="ECO:0000256" key="8">
    <source>
        <dbReference type="ARBA" id="ARBA00023211"/>
    </source>
</evidence>
<dbReference type="NCBIfam" id="TIGR03641">
    <property type="entry name" value="cas1_HMARI"/>
    <property type="match status" value="1"/>
</dbReference>
<accession>A0A165Y1D8</accession>
<feature type="binding site" evidence="9">
    <location>
        <position position="233"/>
    </location>
    <ligand>
        <name>Mn(2+)</name>
        <dbReference type="ChEBI" id="CHEBI:29035"/>
    </ligand>
</feature>
<dbReference type="GO" id="GO:0003677">
    <property type="term" value="F:DNA binding"/>
    <property type="evidence" value="ECO:0007669"/>
    <property type="project" value="UniProtKB-KW"/>
</dbReference>
<evidence type="ECO:0000256" key="1">
    <source>
        <dbReference type="ARBA" id="ARBA00022722"/>
    </source>
</evidence>
<gene>
    <name evidence="9" type="primary">cas1</name>
    <name evidence="10" type="ORF">AZI98_07845</name>
</gene>
<dbReference type="GO" id="GO:0051607">
    <property type="term" value="P:defense response to virus"/>
    <property type="evidence" value="ECO:0007669"/>
    <property type="project" value="UniProtKB-UniRule"/>
</dbReference>
<evidence type="ECO:0000256" key="9">
    <source>
        <dbReference type="HAMAP-Rule" id="MF_01470"/>
    </source>
</evidence>
<feature type="binding site" evidence="9">
    <location>
        <position position="168"/>
    </location>
    <ligand>
        <name>Mn(2+)</name>
        <dbReference type="ChEBI" id="CHEBI:29035"/>
    </ligand>
</feature>
<evidence type="ECO:0000256" key="6">
    <source>
        <dbReference type="ARBA" id="ARBA00023118"/>
    </source>
</evidence>
<keyword evidence="7 9" id="KW-0238">DNA-binding</keyword>
<protein>
    <recommendedName>
        <fullName evidence="9">CRISPR-associated endonuclease Cas1</fullName>
        <ecNumber evidence="9">3.1.-.-</ecNumber>
    </recommendedName>
</protein>
<dbReference type="NCBIfam" id="TIGR00287">
    <property type="entry name" value="cas1"/>
    <property type="match status" value="1"/>
</dbReference>